<evidence type="ECO:0000256" key="4">
    <source>
        <dbReference type="ARBA" id="ARBA00023043"/>
    </source>
</evidence>
<keyword evidence="5" id="KW-0539">Nucleus</keyword>
<dbReference type="OrthoDB" id="3265210at2759"/>
<feature type="compositionally biased region" description="Basic and acidic residues" evidence="6">
    <location>
        <begin position="203"/>
        <end position="220"/>
    </location>
</feature>
<keyword evidence="8" id="KW-1185">Reference proteome</keyword>
<dbReference type="STRING" id="1314777.A0A165A2Z1"/>
<reference evidence="7 8" key="1">
    <citation type="journal article" date="2016" name="Mol. Biol. Evol.">
        <title>Comparative Genomics of Early-Diverging Mushroom-Forming Fungi Provides Insights into the Origins of Lignocellulose Decay Capabilities.</title>
        <authorList>
            <person name="Nagy L.G."/>
            <person name="Riley R."/>
            <person name="Tritt A."/>
            <person name="Adam C."/>
            <person name="Daum C."/>
            <person name="Floudas D."/>
            <person name="Sun H."/>
            <person name="Yadav J.S."/>
            <person name="Pangilinan J."/>
            <person name="Larsson K.H."/>
            <person name="Matsuura K."/>
            <person name="Barry K."/>
            <person name="Labutti K."/>
            <person name="Kuo R."/>
            <person name="Ohm R.A."/>
            <person name="Bhattacharya S.S."/>
            <person name="Shirouzu T."/>
            <person name="Yoshinaga Y."/>
            <person name="Martin F.M."/>
            <person name="Grigoriev I.V."/>
            <person name="Hibbett D.S."/>
        </authorList>
    </citation>
    <scope>NUCLEOTIDE SEQUENCE [LARGE SCALE GENOMIC DNA]</scope>
    <source>
        <strain evidence="7 8">HHB9708</strain>
    </source>
</reference>
<name>A0A165A2Z1_9AGAM</name>
<dbReference type="SUPFAM" id="SSF101447">
    <property type="entry name" value="Formin homology 2 domain (FH2 domain)"/>
    <property type="match status" value="1"/>
</dbReference>
<dbReference type="InterPro" id="IPR038753">
    <property type="entry name" value="NFKBIL1"/>
</dbReference>
<feature type="compositionally biased region" description="Polar residues" evidence="6">
    <location>
        <begin position="221"/>
        <end position="232"/>
    </location>
</feature>
<protein>
    <submittedName>
        <fullName evidence="7">Uncharacterized protein</fullName>
    </submittedName>
</protein>
<organism evidence="7 8">
    <name type="scientific">Sistotremastrum niveocremeum HHB9708</name>
    <dbReference type="NCBI Taxonomy" id="1314777"/>
    <lineage>
        <taxon>Eukaryota</taxon>
        <taxon>Fungi</taxon>
        <taxon>Dikarya</taxon>
        <taxon>Basidiomycota</taxon>
        <taxon>Agaricomycotina</taxon>
        <taxon>Agaricomycetes</taxon>
        <taxon>Sistotremastrales</taxon>
        <taxon>Sistotremastraceae</taxon>
        <taxon>Sertulicium</taxon>
        <taxon>Sertulicium niveocremeum</taxon>
    </lineage>
</organism>
<feature type="compositionally biased region" description="Pro residues" evidence="6">
    <location>
        <begin position="187"/>
        <end position="200"/>
    </location>
</feature>
<feature type="compositionally biased region" description="Polar residues" evidence="6">
    <location>
        <begin position="241"/>
        <end position="250"/>
    </location>
</feature>
<keyword evidence="4" id="KW-0040">ANK repeat</keyword>
<keyword evidence="2" id="KW-0597">Phosphoprotein</keyword>
<proteinExistence type="predicted"/>
<comment type="subcellular location">
    <subcellularLocation>
        <location evidence="1">Nucleus</location>
    </subcellularLocation>
</comment>
<evidence type="ECO:0000256" key="6">
    <source>
        <dbReference type="SAM" id="MobiDB-lite"/>
    </source>
</evidence>
<evidence type="ECO:0000256" key="5">
    <source>
        <dbReference type="ARBA" id="ARBA00023242"/>
    </source>
</evidence>
<feature type="compositionally biased region" description="Basic and acidic residues" evidence="6">
    <location>
        <begin position="139"/>
        <end position="151"/>
    </location>
</feature>
<feature type="compositionally biased region" description="Basic and acidic residues" evidence="6">
    <location>
        <begin position="338"/>
        <end position="351"/>
    </location>
</feature>
<keyword evidence="3" id="KW-0677">Repeat</keyword>
<sequence>MPDLNELRIQQDFRIPKRIVIETDRTGSSRWRWVPHAIMEEGVENEGVWPSEVQFCGSRYIFSRDQWDVHVLDPAYDCLLRIAPHCPVITRKAAAGPYNPSQHLPKSWEQHRQYAPPPVSPHWQNTTPLTSQPTYCDPPDMRATVDDDVSMRSRSTPSQTYAGDYEEEFDGRSTPRPSFYRMDEDPPIPPTPPPPPPPPRSTEVPKTETGKKRKASDRQFDNLTGSLRSDPSLNERETKQTRNVSPSTINGLLHEFETRQANRERRKHEIKQQRHEARKRDLEARNWQELLRDLQERIRRDGLLNKKQQGAASDVKEEEAQPQQQAPPDSPPEEESEEARLARIKQSREKLAGLGSSGPGQPTADHDDEAAKQRRREERARQEAEAKAKAKEEMQAQQEREARLKREADQREFEEREWYRRRNADRRPRLFWGPQDAYEHFTRLSAAFDSHKPAADRPISFSDIPWPILHNPSTLSVNQIDWDSVENFFQHVQTIVSTNEYKNIIRKCRIRFHPDKWKSILLGFQNTVERDCLETAVNTVAQALTPLWTNLQDNNPS</sequence>
<dbReference type="GO" id="GO:0043124">
    <property type="term" value="P:negative regulation of canonical NF-kappaB signal transduction"/>
    <property type="evidence" value="ECO:0007669"/>
    <property type="project" value="InterPro"/>
</dbReference>
<evidence type="ECO:0000313" key="7">
    <source>
        <dbReference type="EMBL" id="KZS98416.1"/>
    </source>
</evidence>
<evidence type="ECO:0000256" key="3">
    <source>
        <dbReference type="ARBA" id="ARBA00022737"/>
    </source>
</evidence>
<dbReference type="PANTHER" id="PTHR15263">
    <property type="entry name" value="I-KAPPA-B-LIKE PROTEIN IKBL"/>
    <property type="match status" value="1"/>
</dbReference>
<feature type="region of interest" description="Disordered" evidence="6">
    <location>
        <begin position="100"/>
        <end position="414"/>
    </location>
</feature>
<feature type="compositionally biased region" description="Basic and acidic residues" evidence="6">
    <location>
        <begin position="270"/>
        <end position="304"/>
    </location>
</feature>
<feature type="compositionally biased region" description="Basic and acidic residues" evidence="6">
    <location>
        <begin position="369"/>
        <end position="414"/>
    </location>
</feature>
<dbReference type="PANTHER" id="PTHR15263:SF1">
    <property type="entry name" value="NF-KAPPA-B INHIBITOR-LIKE PROTEIN 1"/>
    <property type="match status" value="1"/>
</dbReference>
<dbReference type="Proteomes" id="UP000076722">
    <property type="component" value="Unassembled WGS sequence"/>
</dbReference>
<dbReference type="GO" id="GO:0005634">
    <property type="term" value="C:nucleus"/>
    <property type="evidence" value="ECO:0007669"/>
    <property type="project" value="UniProtKB-SubCell"/>
</dbReference>
<dbReference type="AlphaFoldDB" id="A0A165A2Z1"/>
<dbReference type="EMBL" id="KV419395">
    <property type="protein sequence ID" value="KZS98416.1"/>
    <property type="molecule type" value="Genomic_DNA"/>
</dbReference>
<evidence type="ECO:0000256" key="1">
    <source>
        <dbReference type="ARBA" id="ARBA00004123"/>
    </source>
</evidence>
<feature type="compositionally biased region" description="Basic and acidic residues" evidence="6">
    <location>
        <begin position="254"/>
        <end position="263"/>
    </location>
</feature>
<feature type="compositionally biased region" description="Polar residues" evidence="6">
    <location>
        <begin position="122"/>
        <end position="134"/>
    </location>
</feature>
<gene>
    <name evidence="7" type="ORF">SISNIDRAFT_448639</name>
</gene>
<accession>A0A165A2Z1</accession>
<feature type="compositionally biased region" description="Polar residues" evidence="6">
    <location>
        <begin position="152"/>
        <end position="161"/>
    </location>
</feature>
<evidence type="ECO:0000313" key="8">
    <source>
        <dbReference type="Proteomes" id="UP000076722"/>
    </source>
</evidence>
<evidence type="ECO:0000256" key="2">
    <source>
        <dbReference type="ARBA" id="ARBA00022553"/>
    </source>
</evidence>